<evidence type="ECO:0000256" key="4">
    <source>
        <dbReference type="ARBA" id="ARBA00022475"/>
    </source>
</evidence>
<comment type="caution">
    <text evidence="37">The sequence shown here is derived from an EMBL/GenBank/DDBJ whole genome shotgun (WGS) entry which is preliminary data.</text>
</comment>
<evidence type="ECO:0000256" key="9">
    <source>
        <dbReference type="ARBA" id="ARBA00022723"/>
    </source>
</evidence>
<evidence type="ECO:0000256" key="11">
    <source>
        <dbReference type="ARBA" id="ARBA00022741"/>
    </source>
</evidence>
<dbReference type="Gene3D" id="3.30.60.20">
    <property type="match status" value="1"/>
</dbReference>
<dbReference type="Pfam" id="PF00433">
    <property type="entry name" value="Pkinase_C"/>
    <property type="match status" value="1"/>
</dbReference>
<accession>A0A3M0JAF0</accession>
<evidence type="ECO:0000256" key="33">
    <source>
        <dbReference type="SAM" id="MobiDB-lite"/>
    </source>
</evidence>
<evidence type="ECO:0000259" key="34">
    <source>
        <dbReference type="PROSITE" id="PS50011"/>
    </source>
</evidence>
<feature type="transmembrane region" description="Helical" evidence="32">
    <location>
        <begin position="258"/>
        <end position="281"/>
    </location>
</feature>
<dbReference type="InterPro" id="IPR006202">
    <property type="entry name" value="Neur_chan_lig-bd"/>
</dbReference>
<keyword evidence="3 32" id="KW-0813">Transport</keyword>
<evidence type="ECO:0000256" key="13">
    <source>
        <dbReference type="ARBA" id="ARBA00022777"/>
    </source>
</evidence>
<dbReference type="PROSITE" id="PS00236">
    <property type="entry name" value="NEUROTR_ION_CHANNEL"/>
    <property type="match status" value="1"/>
</dbReference>
<dbReference type="GO" id="GO:0005524">
    <property type="term" value="F:ATP binding"/>
    <property type="evidence" value="ECO:0007669"/>
    <property type="project" value="UniProtKB-UniRule"/>
</dbReference>
<feature type="region of interest" description="Disordered" evidence="33">
    <location>
        <begin position="595"/>
        <end position="626"/>
    </location>
</feature>
<dbReference type="GO" id="GO:0097060">
    <property type="term" value="C:synaptic membrane"/>
    <property type="evidence" value="ECO:0007669"/>
    <property type="project" value="UniProtKB-SubCell"/>
</dbReference>
<dbReference type="EMBL" id="QRBI01000235">
    <property type="protein sequence ID" value="RMB91636.1"/>
    <property type="molecule type" value="Genomic_DNA"/>
</dbReference>
<dbReference type="SUPFAM" id="SSF56112">
    <property type="entry name" value="Protein kinase-like (PK-like)"/>
    <property type="match status" value="1"/>
</dbReference>
<evidence type="ECO:0000256" key="29">
    <source>
        <dbReference type="ARBA" id="ARBA00067684"/>
    </source>
</evidence>
<dbReference type="InterPro" id="IPR018000">
    <property type="entry name" value="Neurotransmitter_ion_chnl_CS"/>
</dbReference>
<evidence type="ECO:0000256" key="15">
    <source>
        <dbReference type="ARBA" id="ARBA00022840"/>
    </source>
</evidence>
<dbReference type="PRINTS" id="PR00253">
    <property type="entry name" value="GABAARECEPTR"/>
</dbReference>
<evidence type="ECO:0000256" key="22">
    <source>
        <dbReference type="ARBA" id="ARBA00023180"/>
    </source>
</evidence>
<evidence type="ECO:0000256" key="8">
    <source>
        <dbReference type="ARBA" id="ARBA00022692"/>
    </source>
</evidence>
<dbReference type="InterPro" id="IPR047314">
    <property type="entry name" value="C1_aPKC_zeta"/>
</dbReference>
<dbReference type="AlphaFoldDB" id="A0A3M0JAF0"/>
<keyword evidence="4" id="KW-1003">Cell membrane</keyword>
<evidence type="ECO:0000256" key="28">
    <source>
        <dbReference type="ARBA" id="ARBA00064898"/>
    </source>
</evidence>
<keyword evidence="20" id="KW-1015">Disulfide bond</keyword>
<dbReference type="PRINTS" id="PR00252">
    <property type="entry name" value="NRIONCHANNEL"/>
</dbReference>
<dbReference type="Gene3D" id="1.20.58.390">
    <property type="entry name" value="Neurotransmitter-gated ion-channel transmembrane domain"/>
    <property type="match status" value="1"/>
</dbReference>
<dbReference type="Pfam" id="PF02932">
    <property type="entry name" value="Neur_chan_memb"/>
    <property type="match status" value="1"/>
</dbReference>
<feature type="binding site" evidence="31">
    <location>
        <position position="692"/>
    </location>
    <ligand>
        <name>ATP</name>
        <dbReference type="ChEBI" id="CHEBI:30616"/>
    </ligand>
</feature>
<evidence type="ECO:0000256" key="27">
    <source>
        <dbReference type="ARBA" id="ARBA00061232"/>
    </source>
</evidence>
<evidence type="ECO:0000256" key="24">
    <source>
        <dbReference type="ARBA" id="ARBA00023303"/>
    </source>
</evidence>
<evidence type="ECO:0000259" key="35">
    <source>
        <dbReference type="PROSITE" id="PS50081"/>
    </source>
</evidence>
<dbReference type="InterPro" id="IPR008098">
    <property type="entry name" value="GABAAd_rcpt"/>
</dbReference>
<dbReference type="SMART" id="SM00109">
    <property type="entry name" value="C1"/>
    <property type="match status" value="1"/>
</dbReference>
<evidence type="ECO:0000313" key="37">
    <source>
        <dbReference type="EMBL" id="RMB91636.1"/>
    </source>
</evidence>
<keyword evidence="15 31" id="KW-0067">ATP-binding</keyword>
<dbReference type="GO" id="GO:0004697">
    <property type="term" value="F:diacylglycerol-dependent serine/threonine kinase activity"/>
    <property type="evidence" value="ECO:0007669"/>
    <property type="project" value="UniProtKB-EC"/>
</dbReference>
<dbReference type="SMART" id="SM00133">
    <property type="entry name" value="S_TK_X"/>
    <property type="match status" value="1"/>
</dbReference>
<keyword evidence="11 31" id="KW-0547">Nucleotide-binding</keyword>
<dbReference type="CDD" id="cd19001">
    <property type="entry name" value="LGIC_ECD_GABAAR_delta"/>
    <property type="match status" value="1"/>
</dbReference>
<feature type="transmembrane region" description="Helical" evidence="32">
    <location>
        <begin position="287"/>
        <end position="306"/>
    </location>
</feature>
<keyword evidence="23" id="KW-0868">Chloride</keyword>
<dbReference type="EC" id="2.7.11.13" evidence="2"/>
<dbReference type="OrthoDB" id="8890589at2759"/>
<dbReference type="SUPFAM" id="SSF54277">
    <property type="entry name" value="CAD &amp; PB1 domains"/>
    <property type="match status" value="1"/>
</dbReference>
<dbReference type="PRINTS" id="PR00008">
    <property type="entry name" value="DAGPEDOMAIN"/>
</dbReference>
<keyword evidence="14" id="KW-0862">Zinc</keyword>
<dbReference type="CDD" id="cd05617">
    <property type="entry name" value="STKc_aPKC_zeta"/>
    <property type="match status" value="1"/>
</dbReference>
<keyword evidence="16 32" id="KW-1133">Transmembrane helix</keyword>
<dbReference type="InterPro" id="IPR006028">
    <property type="entry name" value="GABAA/Glycine_rcpt"/>
</dbReference>
<evidence type="ECO:0000256" key="19">
    <source>
        <dbReference type="ARBA" id="ARBA00023136"/>
    </source>
</evidence>
<dbReference type="Gene3D" id="1.10.510.10">
    <property type="entry name" value="Transferase(Phosphotransferase) domain 1"/>
    <property type="match status" value="1"/>
</dbReference>
<keyword evidence="10" id="KW-0732">Signal</keyword>
<dbReference type="SMART" id="SM00220">
    <property type="entry name" value="S_TKc"/>
    <property type="match status" value="1"/>
</dbReference>
<evidence type="ECO:0000256" key="5">
    <source>
        <dbReference type="ARBA" id="ARBA00022527"/>
    </source>
</evidence>
<dbReference type="InterPro" id="IPR000961">
    <property type="entry name" value="AGC-kinase_C"/>
</dbReference>
<comment type="similarity">
    <text evidence="1">Belongs to the protein kinase superfamily. AGC Ser/Thr protein kinase family. PKC subfamily.</text>
</comment>
<dbReference type="PROSITE" id="PS00479">
    <property type="entry name" value="ZF_DAG_PE_1"/>
    <property type="match status" value="1"/>
</dbReference>
<dbReference type="PROSITE" id="PS51285">
    <property type="entry name" value="AGC_KINASE_CTER"/>
    <property type="match status" value="1"/>
</dbReference>
<dbReference type="GO" id="GO:0004890">
    <property type="term" value="F:GABA-A receptor activity"/>
    <property type="evidence" value="ECO:0007669"/>
    <property type="project" value="InterPro"/>
</dbReference>
<evidence type="ECO:0000256" key="18">
    <source>
        <dbReference type="ARBA" id="ARBA00023065"/>
    </source>
</evidence>
<evidence type="ECO:0000256" key="32">
    <source>
        <dbReference type="RuleBase" id="RU000687"/>
    </source>
</evidence>
<feature type="domain" description="AGC-kinase C-terminal" evidence="36">
    <location>
        <begin position="926"/>
        <end position="997"/>
    </location>
</feature>
<dbReference type="Gene3D" id="3.30.200.20">
    <property type="entry name" value="Phosphorylase Kinase, domain 1"/>
    <property type="match status" value="1"/>
</dbReference>
<dbReference type="PROSITE" id="PS00107">
    <property type="entry name" value="PROTEIN_KINASE_ATP"/>
    <property type="match status" value="1"/>
</dbReference>
<dbReference type="InterPro" id="IPR046349">
    <property type="entry name" value="C1-like_sf"/>
</dbReference>
<dbReference type="Gene3D" id="3.10.20.90">
    <property type="entry name" value="Phosphatidylinositol 3-kinase Catalytic Subunit, Chain A, domain 1"/>
    <property type="match status" value="1"/>
</dbReference>
<dbReference type="InterPro" id="IPR008271">
    <property type="entry name" value="Ser/Thr_kinase_AS"/>
</dbReference>
<dbReference type="InterPro" id="IPR017441">
    <property type="entry name" value="Protein_kinase_ATP_BS"/>
</dbReference>
<evidence type="ECO:0000256" key="16">
    <source>
        <dbReference type="ARBA" id="ARBA00022989"/>
    </source>
</evidence>
<reference evidence="37 38" key="1">
    <citation type="submission" date="2018-07" db="EMBL/GenBank/DDBJ databases">
        <title>A high quality draft genome assembly of the barn swallow (H. rustica rustica).</title>
        <authorList>
            <person name="Formenti G."/>
            <person name="Chiara M."/>
            <person name="Poveda L."/>
            <person name="Francoijs K.-J."/>
            <person name="Bonisoli-Alquati A."/>
            <person name="Canova L."/>
            <person name="Gianfranceschi L."/>
            <person name="Horner D.S."/>
            <person name="Saino N."/>
        </authorList>
    </citation>
    <scope>NUCLEOTIDE SEQUENCE [LARGE SCALE GENOMIC DNA]</scope>
    <source>
        <strain evidence="37">Chelidonia</strain>
        <tissue evidence="37">Blood</tissue>
    </source>
</reference>
<dbReference type="InterPro" id="IPR017892">
    <property type="entry name" value="Pkinase_C"/>
</dbReference>
<dbReference type="InterPro" id="IPR006029">
    <property type="entry name" value="Neurotrans-gated_channel_TM"/>
</dbReference>
<dbReference type="InterPro" id="IPR036734">
    <property type="entry name" value="Neur_chan_lig-bd_sf"/>
</dbReference>
<dbReference type="InterPro" id="IPR011009">
    <property type="entry name" value="Kinase-like_dom_sf"/>
</dbReference>
<keyword evidence="38" id="KW-1185">Reference proteome</keyword>
<dbReference type="Proteomes" id="UP000269221">
    <property type="component" value="Unassembled WGS sequence"/>
</dbReference>
<dbReference type="GO" id="GO:0005230">
    <property type="term" value="F:extracellular ligand-gated monoatomic ion channel activity"/>
    <property type="evidence" value="ECO:0007669"/>
    <property type="project" value="InterPro"/>
</dbReference>
<dbReference type="Pfam" id="PF02931">
    <property type="entry name" value="Neur_chan_LBD"/>
    <property type="match status" value="1"/>
</dbReference>
<dbReference type="InterPro" id="IPR034662">
    <property type="entry name" value="aPKC_zeta"/>
</dbReference>
<dbReference type="PROSITE" id="PS50081">
    <property type="entry name" value="ZF_DAG_PE_2"/>
    <property type="match status" value="1"/>
</dbReference>
<keyword evidence="8 32" id="KW-0812">Transmembrane</keyword>
<dbReference type="PROSITE" id="PS00108">
    <property type="entry name" value="PROTEIN_KINASE_ST"/>
    <property type="match status" value="1"/>
</dbReference>
<dbReference type="GO" id="GO:0007267">
    <property type="term" value="P:cell-cell signaling"/>
    <property type="evidence" value="ECO:0007669"/>
    <property type="project" value="UniProtKB-ARBA"/>
</dbReference>
<keyword evidence="22" id="KW-0325">Glycoprotein</keyword>
<keyword evidence="19 32" id="KW-0472">Membrane</keyword>
<dbReference type="InterPro" id="IPR038050">
    <property type="entry name" value="Neuro_actylchol_rec"/>
</dbReference>
<dbReference type="NCBIfam" id="TIGR00860">
    <property type="entry name" value="LIC"/>
    <property type="match status" value="1"/>
</dbReference>
<name>A0A3M0JAF0_HIRRU</name>
<evidence type="ECO:0000256" key="10">
    <source>
        <dbReference type="ARBA" id="ARBA00022729"/>
    </source>
</evidence>
<protein>
    <recommendedName>
        <fullName evidence="29">Gamma-aminobutyric acid receptor subunit delta</fullName>
        <ecNumber evidence="2">2.7.11.13</ecNumber>
    </recommendedName>
    <alternativeName>
        <fullName evidence="30">GABA(A) receptor subunit delta</fullName>
    </alternativeName>
</protein>
<evidence type="ECO:0000256" key="17">
    <source>
        <dbReference type="ARBA" id="ARBA00023018"/>
    </source>
</evidence>
<evidence type="ECO:0000256" key="7">
    <source>
        <dbReference type="ARBA" id="ARBA00022679"/>
    </source>
</evidence>
<evidence type="ECO:0000256" key="31">
    <source>
        <dbReference type="PROSITE-ProRule" id="PRU10141"/>
    </source>
</evidence>
<gene>
    <name evidence="37" type="ORF">DUI87_31865</name>
</gene>
<evidence type="ECO:0000256" key="23">
    <source>
        <dbReference type="ARBA" id="ARBA00023214"/>
    </source>
</evidence>
<keyword evidence="18 32" id="KW-0406">Ion transport</keyword>
<evidence type="ECO:0000259" key="36">
    <source>
        <dbReference type="PROSITE" id="PS51285"/>
    </source>
</evidence>
<dbReference type="FunFam" id="1.20.58.390:FF:000015">
    <property type="entry name" value="Gamma-aminobutyric acid (GABA-A) receptor, subunit delta"/>
    <property type="match status" value="1"/>
</dbReference>
<evidence type="ECO:0000313" key="38">
    <source>
        <dbReference type="Proteomes" id="UP000269221"/>
    </source>
</evidence>
<comment type="caution">
    <text evidence="32">Lacks conserved residue(s) required for the propagation of feature annotation.</text>
</comment>
<feature type="domain" description="Phorbol-ester/DAG-type" evidence="35">
    <location>
        <begin position="537"/>
        <end position="587"/>
    </location>
</feature>
<evidence type="ECO:0000256" key="30">
    <source>
        <dbReference type="ARBA" id="ARBA00082136"/>
    </source>
</evidence>
<feature type="domain" description="Protein kinase" evidence="34">
    <location>
        <begin position="659"/>
        <end position="925"/>
    </location>
</feature>
<dbReference type="CDD" id="cd21095">
    <property type="entry name" value="C1_aPKC_zeta"/>
    <property type="match status" value="1"/>
</dbReference>
<organism evidence="37 38">
    <name type="scientific">Hirundo rustica rustica</name>
    <dbReference type="NCBI Taxonomy" id="333673"/>
    <lineage>
        <taxon>Eukaryota</taxon>
        <taxon>Metazoa</taxon>
        <taxon>Chordata</taxon>
        <taxon>Craniata</taxon>
        <taxon>Vertebrata</taxon>
        <taxon>Euteleostomi</taxon>
        <taxon>Archelosauria</taxon>
        <taxon>Archosauria</taxon>
        <taxon>Dinosauria</taxon>
        <taxon>Saurischia</taxon>
        <taxon>Theropoda</taxon>
        <taxon>Coelurosauria</taxon>
        <taxon>Aves</taxon>
        <taxon>Neognathae</taxon>
        <taxon>Neoaves</taxon>
        <taxon>Telluraves</taxon>
        <taxon>Australaves</taxon>
        <taxon>Passeriformes</taxon>
        <taxon>Sylvioidea</taxon>
        <taxon>Hirundinidae</taxon>
        <taxon>Hirundo</taxon>
    </lineage>
</organism>
<proteinExistence type="inferred from homology"/>
<dbReference type="PRINTS" id="PR01722">
    <property type="entry name" value="GABAARDELTA"/>
</dbReference>
<comment type="subcellular location">
    <subcellularLocation>
        <location evidence="26">Synaptic cell membrane</location>
        <topology evidence="26">Multi-pass membrane protein</topology>
    </subcellularLocation>
</comment>
<dbReference type="GO" id="GO:0008270">
    <property type="term" value="F:zinc ion binding"/>
    <property type="evidence" value="ECO:0007669"/>
    <property type="project" value="UniProtKB-KW"/>
</dbReference>
<evidence type="ECO:0000256" key="6">
    <source>
        <dbReference type="ARBA" id="ARBA00022553"/>
    </source>
</evidence>
<dbReference type="FunFam" id="1.10.510.10:FF:000048">
    <property type="entry name" value="Protein kinase C"/>
    <property type="match status" value="1"/>
</dbReference>
<keyword evidence="12" id="KW-0863">Zinc-finger</keyword>
<dbReference type="SUPFAM" id="SSF90112">
    <property type="entry name" value="Neurotransmitter-gated ion-channel transmembrane pore"/>
    <property type="match status" value="1"/>
</dbReference>
<dbReference type="FunFam" id="3.30.60.20:FF:000012">
    <property type="entry name" value="Protein kinase C"/>
    <property type="match status" value="1"/>
</dbReference>
<evidence type="ECO:0000256" key="21">
    <source>
        <dbReference type="ARBA" id="ARBA00023173"/>
    </source>
</evidence>
<dbReference type="PANTHER" id="PTHR24351">
    <property type="entry name" value="RIBOSOMAL PROTEIN S6 KINASE"/>
    <property type="match status" value="1"/>
</dbReference>
<dbReference type="GO" id="GO:0005254">
    <property type="term" value="F:chloride channel activity"/>
    <property type="evidence" value="ECO:0007669"/>
    <property type="project" value="UniProtKB-KW"/>
</dbReference>
<dbReference type="InterPro" id="IPR002219">
    <property type="entry name" value="PKC_DAG/PE"/>
</dbReference>
<evidence type="ECO:0000256" key="14">
    <source>
        <dbReference type="ARBA" id="ARBA00022833"/>
    </source>
</evidence>
<evidence type="ECO:0000256" key="2">
    <source>
        <dbReference type="ARBA" id="ARBA00012429"/>
    </source>
</evidence>
<dbReference type="Pfam" id="PF00130">
    <property type="entry name" value="C1_1"/>
    <property type="match status" value="1"/>
</dbReference>
<keyword evidence="17" id="KW-0770">Synapse</keyword>
<keyword evidence="5" id="KW-0723">Serine/threonine-protein kinase</keyword>
<feature type="compositionally biased region" description="Acidic residues" evidence="33">
    <location>
        <begin position="605"/>
        <end position="617"/>
    </location>
</feature>
<dbReference type="InterPro" id="IPR000719">
    <property type="entry name" value="Prot_kinase_dom"/>
</dbReference>
<evidence type="ECO:0000256" key="3">
    <source>
        <dbReference type="ARBA" id="ARBA00022448"/>
    </source>
</evidence>
<dbReference type="Gene3D" id="2.70.170.10">
    <property type="entry name" value="Neurotransmitter-gated ion-channel ligand-binding domain"/>
    <property type="match status" value="1"/>
</dbReference>
<evidence type="ECO:0000256" key="1">
    <source>
        <dbReference type="ARBA" id="ARBA00005490"/>
    </source>
</evidence>
<dbReference type="CDD" id="cd19055">
    <property type="entry name" value="LGIC_TM_GABAAR_delta"/>
    <property type="match status" value="1"/>
</dbReference>
<evidence type="ECO:0000256" key="12">
    <source>
        <dbReference type="ARBA" id="ARBA00022771"/>
    </source>
</evidence>
<keyword evidence="9" id="KW-0479">Metal-binding</keyword>
<keyword evidence="13" id="KW-0418">Kinase</keyword>
<sequence>MAARAARDGAVNCSERFTVEKPLRSPKAARQKAMSDIGDYIGSNIEISWLPNLDDLMKGYARNFRPGIGGPPVNVALAIEVASIDHISEVNMEYTMTVFLHQSWRDDRLSYNHTNETLGLDSRFVDKLWLPDTFIVNAKSAWFHDVTVENKLIRLQPDGVILYSIRITSTVACDMDLSKYPMDEQECMLDLESYGYSSEDIVYHWSENQEEIHGLDKLQLAQFTITNYQFTTEIMNFKSAGQFPRLSLHFHLRRNRGVYIIQSYVPSILLVAMSWVSFWISQSAVPARVSLGITTVLTMTTLMVSARSSLPRASAIKALDVYFWICYVFVFAALVEYAFAHFNADYMKKQKNKIKARRQSAEINVKNAIVLFSLSIAGVNQELAISNRQHRIPRSLPGSYGTIEIETGETKQQQGMKLDKKTGLKSLFKPIDADTIDIYARAVFPAAFAAVNVIYWVAYTMDILITNLDASMSYAELCDEVHEMCNLQQEQPITLKWIDDEVFPSTPEKPGMPCPGEDQSIYRRGARRWRKLYRVNGHLFQAKRFNRRAYCGQCSERIWGLAKQGYKCINCKLLVHKRCHILVPLTCKRHMDSVMPSQEPRLDDKNDEADLPSEDTDGIPYIPSNRKHDTIKDDSEDLKPVIDGMDGIKISQGLGLQDFDLIRVIGRGSYAKVLLVRLKKNDQIYAMKVVKKELVHDDEDIDWVQTEKHVFEQASSNPFLVGLHSCFQTTSRLFLVIEYVNGGDLMFHMQRQRKLPEEHARFYAAEICIALNFLHERGIIYRDLKLDNVLLDAEGHIKLTDYGMCKEGLGPGDTTSTFCGTPNYIAPEILRGEEYGFSVDWWALGVLMFEMMAGRSPFDIITDNPDMNTEDYLFQVILEKPIRIPRFLSVKASHVLKGFLNKDPKERLGCQPQTGFADIKSHTFFRSIDWDLLEKKQTTPPFQPQITDDYGLDNFDTQFTSEPVQLTPDDEDIIKRIDQSEFEGFEYINPLLLSTEETNNLLDTRDRPGHQEQPPMDTWTPGTDLDTRNQTWTPGTDLDRNRSKPPGCQNLLDTPLLTDVCGNQVSAIVAEAF</sequence>
<comment type="similarity">
    <text evidence="27">Belongs to the ligand-gated ion channel (TC 1.A.9) family. Gamma-aminobutyric acid receptor (TC 1.A.9.5) subfamily. GABRD sub-subfamily.</text>
</comment>
<feature type="transmembrane region" description="Helical" evidence="32">
    <location>
        <begin position="318"/>
        <end position="340"/>
    </location>
</feature>
<dbReference type="GO" id="GO:0034707">
    <property type="term" value="C:chloride channel complex"/>
    <property type="evidence" value="ECO:0007669"/>
    <property type="project" value="UniProtKB-KW"/>
</dbReference>
<dbReference type="SUPFAM" id="SSF57889">
    <property type="entry name" value="Cysteine-rich domain"/>
    <property type="match status" value="1"/>
</dbReference>
<evidence type="ECO:0000256" key="20">
    <source>
        <dbReference type="ARBA" id="ARBA00023157"/>
    </source>
</evidence>
<dbReference type="InterPro" id="IPR006201">
    <property type="entry name" value="Neur_channel"/>
</dbReference>
<keyword evidence="6" id="KW-0597">Phosphoprotein</keyword>
<dbReference type="Pfam" id="PF00069">
    <property type="entry name" value="Pkinase"/>
    <property type="match status" value="1"/>
</dbReference>
<comment type="subunit">
    <text evidence="28">Heteropentamer, formed by a combination of alpha (GABRA1-6), beta (GABRB1-3), gamma (GABRG1-3), delta (GABRD), epsilon (GABRE), rho (GABRR1-3), pi (GABRP) and theta (GABRQ) chains, each subunit exhibiting distinct physiological and pharmacological properties.</text>
</comment>
<keyword evidence="7" id="KW-0808">Transferase</keyword>
<feature type="region of interest" description="Disordered" evidence="33">
    <location>
        <begin position="1001"/>
        <end position="1049"/>
    </location>
</feature>
<comment type="catalytic activity">
    <reaction evidence="25">
        <text>chloride(in) = chloride(out)</text>
        <dbReference type="Rhea" id="RHEA:29823"/>
        <dbReference type="ChEBI" id="CHEBI:17996"/>
    </reaction>
</comment>
<dbReference type="SUPFAM" id="SSF63712">
    <property type="entry name" value="Nicotinic receptor ligand binding domain-like"/>
    <property type="match status" value="1"/>
</dbReference>
<keyword evidence="21" id="KW-0869">Chloride channel</keyword>
<evidence type="ECO:0000256" key="25">
    <source>
        <dbReference type="ARBA" id="ARBA00024167"/>
    </source>
</evidence>
<dbReference type="InterPro" id="IPR036719">
    <property type="entry name" value="Neuro-gated_channel_TM_sf"/>
</dbReference>
<evidence type="ECO:0000256" key="26">
    <source>
        <dbReference type="ARBA" id="ARBA00034099"/>
    </source>
</evidence>
<dbReference type="STRING" id="333673.A0A3M0JAF0"/>
<dbReference type="InterPro" id="IPR020454">
    <property type="entry name" value="DAG/PE-bd"/>
</dbReference>
<dbReference type="FunFam" id="3.30.200.20:FF:000070">
    <property type="entry name" value="Protein kinase C"/>
    <property type="match status" value="1"/>
</dbReference>
<dbReference type="FunFam" id="2.70.170.10:FF:000018">
    <property type="entry name" value="Gamma-aminobutyric acid (GABA-A) receptor, subunit delta"/>
    <property type="match status" value="1"/>
</dbReference>
<keyword evidence="24 32" id="KW-0407">Ion channel</keyword>
<dbReference type="PROSITE" id="PS50011">
    <property type="entry name" value="PROTEIN_KINASE_DOM"/>
    <property type="match status" value="1"/>
</dbReference>